<feature type="region of interest" description="Disordered" evidence="1">
    <location>
        <begin position="79"/>
        <end position="274"/>
    </location>
</feature>
<sequence length="595" mass="66097">MVTVAMRHREQPPMNRLDEVKELFSAEALSAEALQRATTASPGDAGEAPEAQGKTPLGVPRQGKMLKNVTTLKEEAAAVQNVSGSQLELQNKQKKWEKGHALGKKGSPQKKLADGDGRGDRPDLKSMDQILTAKEGKQANEKKEAAEKKEAKKMKKQQEQQQEKAEEKAEEKEKKAASLRNSGDKAGSSIKHTPKRKKQEYGPEGAHAKPRDPAAADIRPRHMHGGLNVPDGFQTFGSGSRNPRSTYLNGDDSMEKEDGEDEKEDGEDKQEDQRRRLLGDSREELVLALGDYVRTPEQMFKEDGHDWMEAFWSAHDTSFAIHCHPRADKRACLQVIGGYNSTAATVLHSPAKLRGHKSLRCRQSLLVRFSLTLHRIAVTSCTAKVADQCGRPVVVYPRPFSFPTLYYLTMQARVHDPVPEPLRRRAGGRVKLYPNKSPNAVGGPGIDDNWPAALIRDFRRAAGHGNAVKCEAETYEEALAAAEALMASEPADETGPVAVVEARIASLNIFIRFFVVSVIGTAFCYGMFKFAVLTNDFFECRQLFNSTHVFCVFSYELLHMVTKNTQLFQSVLMAQFLAFVTVVFTKLVNFAMRML</sequence>
<feature type="region of interest" description="Disordered" evidence="1">
    <location>
        <begin position="33"/>
        <end position="64"/>
    </location>
</feature>
<keyword evidence="2" id="KW-0812">Transmembrane</keyword>
<dbReference type="Proteomes" id="UP001190700">
    <property type="component" value="Unassembled WGS sequence"/>
</dbReference>
<feature type="transmembrane region" description="Helical" evidence="2">
    <location>
        <begin position="509"/>
        <end position="531"/>
    </location>
</feature>
<accession>A0AAE0FA80</accession>
<dbReference type="EMBL" id="LGRX02022180">
    <property type="protein sequence ID" value="KAK3255869.1"/>
    <property type="molecule type" value="Genomic_DNA"/>
</dbReference>
<keyword evidence="2" id="KW-1133">Transmembrane helix</keyword>
<comment type="caution">
    <text evidence="3">The sequence shown here is derived from an EMBL/GenBank/DDBJ whole genome shotgun (WGS) entry which is preliminary data.</text>
</comment>
<feature type="compositionally biased region" description="Acidic residues" evidence="1">
    <location>
        <begin position="252"/>
        <end position="270"/>
    </location>
</feature>
<feature type="compositionally biased region" description="Basic and acidic residues" evidence="1">
    <location>
        <begin position="206"/>
        <end position="220"/>
    </location>
</feature>
<keyword evidence="4" id="KW-1185">Reference proteome</keyword>
<feature type="compositionally biased region" description="Basic and acidic residues" evidence="1">
    <location>
        <begin position="134"/>
        <end position="176"/>
    </location>
</feature>
<protein>
    <submittedName>
        <fullName evidence="3">Uncharacterized protein</fullName>
    </submittedName>
</protein>
<evidence type="ECO:0000256" key="1">
    <source>
        <dbReference type="SAM" id="MobiDB-lite"/>
    </source>
</evidence>
<keyword evidence="2" id="KW-0472">Membrane</keyword>
<feature type="compositionally biased region" description="Polar residues" evidence="1">
    <location>
        <begin position="80"/>
        <end position="90"/>
    </location>
</feature>
<proteinExistence type="predicted"/>
<name>A0AAE0FA80_9CHLO</name>
<gene>
    <name evidence="3" type="ORF">CYMTET_34972</name>
</gene>
<evidence type="ECO:0000313" key="4">
    <source>
        <dbReference type="Proteomes" id="UP001190700"/>
    </source>
</evidence>
<feature type="compositionally biased region" description="Polar residues" evidence="1">
    <location>
        <begin position="235"/>
        <end position="248"/>
    </location>
</feature>
<feature type="transmembrane region" description="Helical" evidence="2">
    <location>
        <begin position="567"/>
        <end position="588"/>
    </location>
</feature>
<evidence type="ECO:0000313" key="3">
    <source>
        <dbReference type="EMBL" id="KAK3255869.1"/>
    </source>
</evidence>
<reference evidence="3 4" key="1">
    <citation type="journal article" date="2015" name="Genome Biol. Evol.">
        <title>Comparative Genomics of a Bacterivorous Green Alga Reveals Evolutionary Causalities and Consequences of Phago-Mixotrophic Mode of Nutrition.</title>
        <authorList>
            <person name="Burns J.A."/>
            <person name="Paasch A."/>
            <person name="Narechania A."/>
            <person name="Kim E."/>
        </authorList>
    </citation>
    <scope>NUCLEOTIDE SEQUENCE [LARGE SCALE GENOMIC DNA]</scope>
    <source>
        <strain evidence="3 4">PLY_AMNH</strain>
    </source>
</reference>
<organism evidence="3 4">
    <name type="scientific">Cymbomonas tetramitiformis</name>
    <dbReference type="NCBI Taxonomy" id="36881"/>
    <lineage>
        <taxon>Eukaryota</taxon>
        <taxon>Viridiplantae</taxon>
        <taxon>Chlorophyta</taxon>
        <taxon>Pyramimonadophyceae</taxon>
        <taxon>Pyramimonadales</taxon>
        <taxon>Pyramimonadaceae</taxon>
        <taxon>Cymbomonas</taxon>
    </lineage>
</organism>
<feature type="transmembrane region" description="Helical" evidence="2">
    <location>
        <begin position="543"/>
        <end position="561"/>
    </location>
</feature>
<feature type="compositionally biased region" description="Basic and acidic residues" evidence="1">
    <location>
        <begin position="111"/>
        <end position="126"/>
    </location>
</feature>
<dbReference type="AlphaFoldDB" id="A0AAE0FA80"/>
<evidence type="ECO:0000256" key="2">
    <source>
        <dbReference type="SAM" id="Phobius"/>
    </source>
</evidence>